<evidence type="ECO:0000256" key="1">
    <source>
        <dbReference type="ARBA" id="ARBA00005375"/>
    </source>
</evidence>
<feature type="transmembrane region" description="Helical" evidence="3">
    <location>
        <begin position="56"/>
        <end position="76"/>
    </location>
</feature>
<dbReference type="InterPro" id="IPR033379">
    <property type="entry name" value="Acid_Pase_AS"/>
</dbReference>
<proteinExistence type="inferred from homology"/>
<comment type="similarity">
    <text evidence="1">Belongs to the histidine acid phosphatase family.</text>
</comment>
<dbReference type="AlphaFoldDB" id="A0AAV5RLB3"/>
<evidence type="ECO:0000313" key="5">
    <source>
        <dbReference type="Proteomes" id="UP001362899"/>
    </source>
</evidence>
<dbReference type="EMBL" id="BTGC01000005">
    <property type="protein sequence ID" value="GMM51334.1"/>
    <property type="molecule type" value="Genomic_DNA"/>
</dbReference>
<dbReference type="Pfam" id="PF00328">
    <property type="entry name" value="His_Phos_2"/>
    <property type="match status" value="1"/>
</dbReference>
<evidence type="ECO:0000256" key="2">
    <source>
        <dbReference type="ARBA" id="ARBA00022801"/>
    </source>
</evidence>
<dbReference type="InterPro" id="IPR000560">
    <property type="entry name" value="His_Pase_clade-2"/>
</dbReference>
<keyword evidence="2" id="KW-0378">Hydrolase</keyword>
<dbReference type="PROSITE" id="PS00616">
    <property type="entry name" value="HIS_ACID_PHOSPHAT_1"/>
    <property type="match status" value="1"/>
</dbReference>
<dbReference type="CDD" id="cd07061">
    <property type="entry name" value="HP_HAP_like"/>
    <property type="match status" value="1"/>
</dbReference>
<protein>
    <recommendedName>
        <fullName evidence="6">3-phytase</fullName>
    </recommendedName>
</protein>
<organism evidence="4 5">
    <name type="scientific">Starmerella bacillaris</name>
    <name type="common">Yeast</name>
    <name type="synonym">Candida zemplinina</name>
    <dbReference type="NCBI Taxonomy" id="1247836"/>
    <lineage>
        <taxon>Eukaryota</taxon>
        <taxon>Fungi</taxon>
        <taxon>Dikarya</taxon>
        <taxon>Ascomycota</taxon>
        <taxon>Saccharomycotina</taxon>
        <taxon>Dipodascomycetes</taxon>
        <taxon>Dipodascales</taxon>
        <taxon>Trichomonascaceae</taxon>
        <taxon>Starmerella</taxon>
    </lineage>
</organism>
<keyword evidence="3" id="KW-0812">Transmembrane</keyword>
<gene>
    <name evidence="4" type="ORF">DASB73_022920</name>
</gene>
<dbReference type="InterPro" id="IPR029033">
    <property type="entry name" value="His_PPase_superfam"/>
</dbReference>
<dbReference type="PANTHER" id="PTHR20963">
    <property type="entry name" value="MULTIPLE INOSITOL POLYPHOSPHATE PHOSPHATASE-RELATED"/>
    <property type="match status" value="1"/>
</dbReference>
<reference evidence="4 5" key="1">
    <citation type="journal article" date="2023" name="Elife">
        <title>Identification of key yeast species and microbe-microbe interactions impacting larval growth of Drosophila in the wild.</title>
        <authorList>
            <person name="Mure A."/>
            <person name="Sugiura Y."/>
            <person name="Maeda R."/>
            <person name="Honda K."/>
            <person name="Sakurai N."/>
            <person name="Takahashi Y."/>
            <person name="Watada M."/>
            <person name="Katoh T."/>
            <person name="Gotoh A."/>
            <person name="Gotoh Y."/>
            <person name="Taniguchi I."/>
            <person name="Nakamura K."/>
            <person name="Hayashi T."/>
            <person name="Katayama T."/>
            <person name="Uemura T."/>
            <person name="Hattori Y."/>
        </authorList>
    </citation>
    <scope>NUCLEOTIDE SEQUENCE [LARGE SCALE GENOMIC DNA]</scope>
    <source>
        <strain evidence="4 5">SB-73</strain>
    </source>
</reference>
<keyword evidence="3" id="KW-0472">Membrane</keyword>
<keyword evidence="3" id="KW-1133">Transmembrane helix</keyword>
<dbReference type="PANTHER" id="PTHR20963:SF43">
    <property type="entry name" value="PUTATIVE (AFU_ORTHOLOGUE AFUA_7G01240)-RELATED"/>
    <property type="match status" value="1"/>
</dbReference>
<keyword evidence="5" id="KW-1185">Reference proteome</keyword>
<evidence type="ECO:0008006" key="6">
    <source>
        <dbReference type="Google" id="ProtNLM"/>
    </source>
</evidence>
<dbReference type="Proteomes" id="UP001362899">
    <property type="component" value="Unassembled WGS sequence"/>
</dbReference>
<comment type="caution">
    <text evidence="4">The sequence shown here is derived from an EMBL/GenBank/DDBJ whole genome shotgun (WGS) entry which is preliminary data.</text>
</comment>
<evidence type="ECO:0000313" key="4">
    <source>
        <dbReference type="EMBL" id="GMM51334.1"/>
    </source>
</evidence>
<name>A0AAV5RLB3_STABA</name>
<dbReference type="PROSITE" id="PS00778">
    <property type="entry name" value="HIS_ACID_PHOSPHAT_2"/>
    <property type="match status" value="1"/>
</dbReference>
<dbReference type="GO" id="GO:0003993">
    <property type="term" value="F:acid phosphatase activity"/>
    <property type="evidence" value="ECO:0007669"/>
    <property type="project" value="TreeGrafter"/>
</dbReference>
<dbReference type="SUPFAM" id="SSF53254">
    <property type="entry name" value="Phosphoglycerate mutase-like"/>
    <property type="match status" value="1"/>
</dbReference>
<accession>A0AAV5RLB3</accession>
<dbReference type="Gene3D" id="3.40.50.1240">
    <property type="entry name" value="Phosphoglycerate mutase-like"/>
    <property type="match status" value="1"/>
</dbReference>
<sequence length="567" mass="64321">MRDSDIEMGNPYEHSAYNSSTNLGVRANLLPDSMESAMASAMRKNERLTDKQRRKVVKIFIGILSFLVFVILLLFFTTRDVEAKGRDASKAAHTGFYYDSGFNMQHNWGSYSPYFDSGSPFDGISRSSLDGELTLPNKCELRQVHLLHRHGNRYPSGKTSSRMMKVARKLKHMSEPPTIESLDWLEDWEYLLGEDLLVGSGVGAMFTSGAKFWGSHGRLLYGNESKELLTWSDDINVYPNGTARHKPLLRTTTQSRMQDSAKAWAAGFFGTYGNPSTGNNPLDHYDLLLIAEEEKSNNTLASSLACPNYEAENAINGNLRSKAWVHKYLKDAATRIQSILPGYDNITATEVLALQDICVFETAAYGQSGFCGLFTEQEWRGYEYHLDLKFYGDSAWGTTVGPATGLGWVKELHSRLTQTPITTPQFGVNVTLDSSSETFPLDQPFYADFTHDNIIITVLSALQFQFTKPELSSKKIKVPRQFIISRLTPFAARMYIEIMRCEEDKEFVRMKLNDRVLPIGELRYCHEDEDGLCPLQDFIKSVEWALNKIDYDDICFGEHYHKPWEEL</sequence>
<evidence type="ECO:0000256" key="3">
    <source>
        <dbReference type="SAM" id="Phobius"/>
    </source>
</evidence>